<name>A0A5K3G8C5_MESCO</name>
<dbReference type="WBParaSite" id="MCU_014902-RA">
    <property type="protein sequence ID" value="MCU_014902-RA"/>
    <property type="gene ID" value="MCU_014902"/>
</dbReference>
<organism evidence="1">
    <name type="scientific">Mesocestoides corti</name>
    <name type="common">Flatworm</name>
    <dbReference type="NCBI Taxonomy" id="53468"/>
    <lineage>
        <taxon>Eukaryota</taxon>
        <taxon>Metazoa</taxon>
        <taxon>Spiralia</taxon>
        <taxon>Lophotrochozoa</taxon>
        <taxon>Platyhelminthes</taxon>
        <taxon>Cestoda</taxon>
        <taxon>Eucestoda</taxon>
        <taxon>Cyclophyllidea</taxon>
        <taxon>Mesocestoididae</taxon>
        <taxon>Mesocestoides</taxon>
    </lineage>
</organism>
<accession>A0A5K3G8C5</accession>
<evidence type="ECO:0000313" key="1">
    <source>
        <dbReference type="WBParaSite" id="MCU_014902-RA"/>
    </source>
</evidence>
<proteinExistence type="predicted"/>
<protein>
    <submittedName>
        <fullName evidence="1">Uncharacterized protein</fullName>
    </submittedName>
</protein>
<reference evidence="1" key="1">
    <citation type="submission" date="2019-11" db="UniProtKB">
        <authorList>
            <consortium name="WormBaseParasite"/>
        </authorList>
    </citation>
    <scope>IDENTIFICATION</scope>
</reference>
<sequence>MACGEERQPSREGYE</sequence>